<dbReference type="SUPFAM" id="SSF53474">
    <property type="entry name" value="alpha/beta-Hydrolases"/>
    <property type="match status" value="1"/>
</dbReference>
<dbReference type="InterPro" id="IPR050309">
    <property type="entry name" value="Type-B_Carboxylest/Lipase"/>
</dbReference>
<keyword evidence="2" id="KW-0378">Hydrolase</keyword>
<organism evidence="2 3">
    <name type="scientific">Dendrothele bispora (strain CBS 962.96)</name>
    <dbReference type="NCBI Taxonomy" id="1314807"/>
    <lineage>
        <taxon>Eukaryota</taxon>
        <taxon>Fungi</taxon>
        <taxon>Dikarya</taxon>
        <taxon>Basidiomycota</taxon>
        <taxon>Agaricomycotina</taxon>
        <taxon>Agaricomycetes</taxon>
        <taxon>Agaricomycetidae</taxon>
        <taxon>Agaricales</taxon>
        <taxon>Agaricales incertae sedis</taxon>
        <taxon>Dendrothele</taxon>
    </lineage>
</organism>
<sequence length="223" mass="23897">MLYCSSQGFLAGQAVKDNGALNAGLLDQDFALRWVQAHISKFGGDPTRVTIWGAGSVLQHVVANNGQTDPPLFRAAMTSSTFLPSQYQFNDPIPEALYSQIVAQTNCSSSPDSLACLRAVDVNTLESVNVAIVEAGFVGTFVNVPVVDGTFITQRVTEALKQGKVNGQAIFAMTNTNEGTDFVNQTAPANATVYAGQLFPNFRLEQDEEVARLYADVGTPLDQ</sequence>
<dbReference type="Gene3D" id="3.40.50.1820">
    <property type="entry name" value="alpha/beta hydrolase"/>
    <property type="match status" value="1"/>
</dbReference>
<gene>
    <name evidence="2" type="ORF">K435DRAFT_881527</name>
</gene>
<reference evidence="2 3" key="1">
    <citation type="journal article" date="2019" name="Nat. Ecol. Evol.">
        <title>Megaphylogeny resolves global patterns of mushroom evolution.</title>
        <authorList>
            <person name="Varga T."/>
            <person name="Krizsan K."/>
            <person name="Foldi C."/>
            <person name="Dima B."/>
            <person name="Sanchez-Garcia M."/>
            <person name="Sanchez-Ramirez S."/>
            <person name="Szollosi G.J."/>
            <person name="Szarkandi J.G."/>
            <person name="Papp V."/>
            <person name="Albert L."/>
            <person name="Andreopoulos W."/>
            <person name="Angelini C."/>
            <person name="Antonin V."/>
            <person name="Barry K.W."/>
            <person name="Bougher N.L."/>
            <person name="Buchanan P."/>
            <person name="Buyck B."/>
            <person name="Bense V."/>
            <person name="Catcheside P."/>
            <person name="Chovatia M."/>
            <person name="Cooper J."/>
            <person name="Damon W."/>
            <person name="Desjardin D."/>
            <person name="Finy P."/>
            <person name="Geml J."/>
            <person name="Haridas S."/>
            <person name="Hughes K."/>
            <person name="Justo A."/>
            <person name="Karasinski D."/>
            <person name="Kautmanova I."/>
            <person name="Kiss B."/>
            <person name="Kocsube S."/>
            <person name="Kotiranta H."/>
            <person name="LaButti K.M."/>
            <person name="Lechner B.E."/>
            <person name="Liimatainen K."/>
            <person name="Lipzen A."/>
            <person name="Lukacs Z."/>
            <person name="Mihaltcheva S."/>
            <person name="Morgado L.N."/>
            <person name="Niskanen T."/>
            <person name="Noordeloos M.E."/>
            <person name="Ohm R.A."/>
            <person name="Ortiz-Santana B."/>
            <person name="Ovrebo C."/>
            <person name="Racz N."/>
            <person name="Riley R."/>
            <person name="Savchenko A."/>
            <person name="Shiryaev A."/>
            <person name="Soop K."/>
            <person name="Spirin V."/>
            <person name="Szebenyi C."/>
            <person name="Tomsovsky M."/>
            <person name="Tulloss R.E."/>
            <person name="Uehling J."/>
            <person name="Grigoriev I.V."/>
            <person name="Vagvolgyi C."/>
            <person name="Papp T."/>
            <person name="Martin F.M."/>
            <person name="Miettinen O."/>
            <person name="Hibbett D.S."/>
            <person name="Nagy L.G."/>
        </authorList>
    </citation>
    <scope>NUCLEOTIDE SEQUENCE [LARGE SCALE GENOMIC DNA]</scope>
    <source>
        <strain evidence="2 3">CBS 962.96</strain>
    </source>
</reference>
<dbReference type="Proteomes" id="UP000297245">
    <property type="component" value="Unassembled WGS sequence"/>
</dbReference>
<name>A0A4S8KIE5_DENBC</name>
<dbReference type="EMBL" id="ML182825">
    <property type="protein sequence ID" value="THU75139.1"/>
    <property type="molecule type" value="Genomic_DNA"/>
</dbReference>
<dbReference type="OrthoDB" id="408631at2759"/>
<feature type="non-terminal residue" evidence="2">
    <location>
        <position position="223"/>
    </location>
</feature>
<proteinExistence type="predicted"/>
<dbReference type="InterPro" id="IPR002018">
    <property type="entry name" value="CarbesteraseB"/>
</dbReference>
<dbReference type="GO" id="GO:0016787">
    <property type="term" value="F:hydrolase activity"/>
    <property type="evidence" value="ECO:0007669"/>
    <property type="project" value="UniProtKB-KW"/>
</dbReference>
<feature type="domain" description="Carboxylesterase type B" evidence="1">
    <location>
        <begin position="8"/>
        <end position="191"/>
    </location>
</feature>
<dbReference type="AlphaFoldDB" id="A0A4S8KIE5"/>
<dbReference type="Pfam" id="PF00135">
    <property type="entry name" value="COesterase"/>
    <property type="match status" value="1"/>
</dbReference>
<accession>A0A4S8KIE5</accession>
<evidence type="ECO:0000313" key="2">
    <source>
        <dbReference type="EMBL" id="THU75139.1"/>
    </source>
</evidence>
<evidence type="ECO:0000259" key="1">
    <source>
        <dbReference type="Pfam" id="PF00135"/>
    </source>
</evidence>
<keyword evidence="3" id="KW-1185">Reference proteome</keyword>
<protein>
    <submittedName>
        <fullName evidence="2">Alpha/beta-hydrolase</fullName>
    </submittedName>
</protein>
<dbReference type="PANTHER" id="PTHR11559">
    <property type="entry name" value="CARBOXYLESTERASE"/>
    <property type="match status" value="1"/>
</dbReference>
<dbReference type="InterPro" id="IPR029058">
    <property type="entry name" value="AB_hydrolase_fold"/>
</dbReference>
<evidence type="ECO:0000313" key="3">
    <source>
        <dbReference type="Proteomes" id="UP000297245"/>
    </source>
</evidence>